<evidence type="ECO:0000256" key="1">
    <source>
        <dbReference type="ARBA" id="ARBA00022527"/>
    </source>
</evidence>
<dbReference type="RefSeq" id="XP_031551410.1">
    <property type="nucleotide sequence ID" value="XM_031695550.1"/>
</dbReference>
<dbReference type="EC" id="2.7.12.2" evidence="8"/>
<evidence type="ECO:0000256" key="2">
    <source>
        <dbReference type="ARBA" id="ARBA00022553"/>
    </source>
</evidence>
<evidence type="ECO:0000259" key="11">
    <source>
        <dbReference type="PROSITE" id="PS50011"/>
    </source>
</evidence>
<sequence length="345" mass="39242">MSGSPKSGQKPKKPKPKFNFKDSTQSPPITPVTPPRNLSDKATITVNGQEFNCNAGELKEIEELGHGAYGYVFKMVHEPTQTVMAVKRIRANVNSTEQKRLLMDLDISMRVSNYPFTVQFYGALFREGDVWICMELMKTSLYDLYKLVYSKPGQRIPEEVLGKIAVSVVHALDYLHSQLKVIHRDVKPSNILADENGNFKLCDFGISGQLVDSLAKTVDAGCKPYMAPERINPDRDMKGYDIRSDIWSLGITMIELATGKFPYNQWKTPFEQLKQVVHEPSPSLPDGPFSDSFRDFIIQCLKKDYKERPNYSQLLDHPFIIEYDSRPVDVGSWITTYLREMGKIS</sequence>
<evidence type="ECO:0000313" key="12">
    <source>
        <dbReference type="Proteomes" id="UP000515163"/>
    </source>
</evidence>
<evidence type="ECO:0000256" key="5">
    <source>
        <dbReference type="ARBA" id="ARBA00022777"/>
    </source>
</evidence>
<dbReference type="GO" id="GO:0005524">
    <property type="term" value="F:ATP binding"/>
    <property type="evidence" value="ECO:0007669"/>
    <property type="project" value="UniProtKB-UniRule"/>
</dbReference>
<dbReference type="GO" id="GO:0004674">
    <property type="term" value="F:protein serine/threonine kinase activity"/>
    <property type="evidence" value="ECO:0007669"/>
    <property type="project" value="UniProtKB-KW"/>
</dbReference>
<dbReference type="PANTHER" id="PTHR48013:SF11">
    <property type="entry name" value="LICORNE"/>
    <property type="match status" value="1"/>
</dbReference>
<dbReference type="PROSITE" id="PS50011">
    <property type="entry name" value="PROTEIN_KINASE_DOM"/>
    <property type="match status" value="1"/>
</dbReference>
<dbReference type="SUPFAM" id="SSF56112">
    <property type="entry name" value="Protein kinase-like (PK-like)"/>
    <property type="match status" value="1"/>
</dbReference>
<dbReference type="Proteomes" id="UP000515163">
    <property type="component" value="Unplaced"/>
</dbReference>
<evidence type="ECO:0000256" key="3">
    <source>
        <dbReference type="ARBA" id="ARBA00022679"/>
    </source>
</evidence>
<feature type="compositionally biased region" description="Basic residues" evidence="10">
    <location>
        <begin position="9"/>
        <end position="18"/>
    </location>
</feature>
<evidence type="ECO:0000256" key="10">
    <source>
        <dbReference type="SAM" id="MobiDB-lite"/>
    </source>
</evidence>
<keyword evidence="12" id="KW-1185">Reference proteome</keyword>
<dbReference type="InterPro" id="IPR000719">
    <property type="entry name" value="Prot_kinase_dom"/>
</dbReference>
<evidence type="ECO:0000256" key="7">
    <source>
        <dbReference type="ARBA" id="ARBA00038035"/>
    </source>
</evidence>
<dbReference type="InterPro" id="IPR017441">
    <property type="entry name" value="Protein_kinase_ATP_BS"/>
</dbReference>
<gene>
    <name evidence="13" type="primary">LOC116288722</name>
</gene>
<keyword evidence="2" id="KW-0597">Phosphoprotein</keyword>
<dbReference type="FunCoup" id="A0A6P8HFQ3">
    <property type="interactions" value="2402"/>
</dbReference>
<evidence type="ECO:0000256" key="8">
    <source>
        <dbReference type="ARBA" id="ARBA00038999"/>
    </source>
</evidence>
<dbReference type="GO" id="GO:0004708">
    <property type="term" value="F:MAP kinase kinase activity"/>
    <property type="evidence" value="ECO:0007669"/>
    <property type="project" value="UniProtKB-EC"/>
</dbReference>
<feature type="binding site" evidence="9">
    <location>
        <position position="87"/>
    </location>
    <ligand>
        <name>ATP</name>
        <dbReference type="ChEBI" id="CHEBI:30616"/>
    </ligand>
</feature>
<dbReference type="FunFam" id="3.30.200.20:FF:000040">
    <property type="entry name" value="Dual specificity mitogen-activated protein kinase kinase"/>
    <property type="match status" value="1"/>
</dbReference>
<dbReference type="CDD" id="cd06617">
    <property type="entry name" value="PKc_MKK3_6"/>
    <property type="match status" value="1"/>
</dbReference>
<dbReference type="GeneID" id="116288722"/>
<evidence type="ECO:0000313" key="13">
    <source>
        <dbReference type="RefSeq" id="XP_031551410.1"/>
    </source>
</evidence>
<organism evidence="12 13">
    <name type="scientific">Actinia tenebrosa</name>
    <name type="common">Australian red waratah sea anemone</name>
    <dbReference type="NCBI Taxonomy" id="6105"/>
    <lineage>
        <taxon>Eukaryota</taxon>
        <taxon>Metazoa</taxon>
        <taxon>Cnidaria</taxon>
        <taxon>Anthozoa</taxon>
        <taxon>Hexacorallia</taxon>
        <taxon>Actiniaria</taxon>
        <taxon>Actiniidae</taxon>
        <taxon>Actinia</taxon>
    </lineage>
</organism>
<dbReference type="PANTHER" id="PTHR48013">
    <property type="entry name" value="DUAL SPECIFICITY MITOGEN-ACTIVATED PROTEIN KINASE KINASE 5-RELATED"/>
    <property type="match status" value="1"/>
</dbReference>
<dbReference type="Gene3D" id="3.30.200.20">
    <property type="entry name" value="Phosphorylase Kinase, domain 1"/>
    <property type="match status" value="1"/>
</dbReference>
<dbReference type="InterPro" id="IPR011009">
    <property type="entry name" value="Kinase-like_dom_sf"/>
</dbReference>
<name>A0A6P8HFQ3_ACTTE</name>
<evidence type="ECO:0000256" key="9">
    <source>
        <dbReference type="PROSITE-ProRule" id="PRU10141"/>
    </source>
</evidence>
<dbReference type="AlphaFoldDB" id="A0A6P8HFQ3"/>
<keyword evidence="3" id="KW-0808">Transferase</keyword>
<dbReference type="FunFam" id="1.10.510.10:FF:000158">
    <property type="entry name" value="Dual specificity mitogen-activated protein kinase kinase 6"/>
    <property type="match status" value="1"/>
</dbReference>
<dbReference type="KEGG" id="aten:116288722"/>
<dbReference type="Gene3D" id="1.10.510.10">
    <property type="entry name" value="Transferase(Phosphotransferase) domain 1"/>
    <property type="match status" value="1"/>
</dbReference>
<dbReference type="OrthoDB" id="10252354at2759"/>
<dbReference type="Pfam" id="PF00069">
    <property type="entry name" value="Pkinase"/>
    <property type="match status" value="1"/>
</dbReference>
<reference evidence="13" key="1">
    <citation type="submission" date="2025-08" db="UniProtKB">
        <authorList>
            <consortium name="RefSeq"/>
        </authorList>
    </citation>
    <scope>IDENTIFICATION</scope>
    <source>
        <tissue evidence="13">Tentacle</tissue>
    </source>
</reference>
<keyword evidence="1" id="KW-0723">Serine/threonine-protein kinase</keyword>
<dbReference type="SMART" id="SM00220">
    <property type="entry name" value="S_TKc"/>
    <property type="match status" value="1"/>
</dbReference>
<keyword evidence="6 9" id="KW-0067">ATP-binding</keyword>
<feature type="domain" description="Protein kinase" evidence="11">
    <location>
        <begin position="58"/>
        <end position="320"/>
    </location>
</feature>
<comment type="similarity">
    <text evidence="7">Belongs to the protein kinase superfamily. STE Ser/Thr protein kinase family. MAP kinase kinase subfamily.</text>
</comment>
<evidence type="ECO:0000256" key="4">
    <source>
        <dbReference type="ARBA" id="ARBA00022741"/>
    </source>
</evidence>
<dbReference type="PROSITE" id="PS00107">
    <property type="entry name" value="PROTEIN_KINASE_ATP"/>
    <property type="match status" value="1"/>
</dbReference>
<feature type="region of interest" description="Disordered" evidence="10">
    <location>
        <begin position="1"/>
        <end position="39"/>
    </location>
</feature>
<evidence type="ECO:0000256" key="6">
    <source>
        <dbReference type="ARBA" id="ARBA00022840"/>
    </source>
</evidence>
<proteinExistence type="inferred from homology"/>
<accession>A0A6P8HFQ3</accession>
<protein>
    <recommendedName>
        <fullName evidence="8">mitogen-activated protein kinase kinase</fullName>
        <ecNumber evidence="8">2.7.12.2</ecNumber>
    </recommendedName>
</protein>
<keyword evidence="4 9" id="KW-0547">Nucleotide-binding</keyword>
<dbReference type="InParanoid" id="A0A6P8HFQ3"/>
<keyword evidence="5" id="KW-0418">Kinase</keyword>